<name>A0ABN0A875_AERVM</name>
<sequence>MDNLETTNNTQQERLTALLDLEKEGKLTQAEASELFEIVLGIKG</sequence>
<proteinExistence type="predicted"/>
<evidence type="ECO:0000313" key="1">
    <source>
        <dbReference type="EMBL" id="EFG49411.1"/>
    </source>
</evidence>
<dbReference type="GeneID" id="87310751"/>
<dbReference type="RefSeq" id="WP_003142882.1">
    <property type="nucleotide sequence ID" value="NZ_ADNT01000085.1"/>
</dbReference>
<reference evidence="1 2" key="1">
    <citation type="submission" date="2010-04" db="EMBL/GenBank/DDBJ databases">
        <authorList>
            <person name="Muzny D."/>
            <person name="Qin X."/>
            <person name="Deng J."/>
            <person name="Jiang H."/>
            <person name="Liu Y."/>
            <person name="Qu J."/>
            <person name="Song X.-Z."/>
            <person name="Zhang L."/>
            <person name="Thornton R."/>
            <person name="Coyle M."/>
            <person name="Francisco L."/>
            <person name="Jackson L."/>
            <person name="Javaid M."/>
            <person name="Korchina V."/>
            <person name="Kovar C."/>
            <person name="Mata R."/>
            <person name="Mathew T."/>
            <person name="Ngo R."/>
            <person name="Nguyen L."/>
            <person name="Nguyen N."/>
            <person name="Okwuonu G."/>
            <person name="Ongeri F."/>
            <person name="Pham C."/>
            <person name="Simmons D."/>
            <person name="Wilczek-Boney K."/>
            <person name="Hale W."/>
            <person name="Jakkamsetti A."/>
            <person name="Pham P."/>
            <person name="Ruth R."/>
            <person name="San Lucas F."/>
            <person name="Warren J."/>
            <person name="Zhang J."/>
            <person name="Zhao Z."/>
            <person name="Zhou C."/>
            <person name="Zhu D."/>
            <person name="Lee S."/>
            <person name="Bess C."/>
            <person name="Blankenburg K."/>
            <person name="Forbes L."/>
            <person name="Fu Q."/>
            <person name="Gubbala S."/>
            <person name="Hirani K."/>
            <person name="Jayaseelan J.C."/>
            <person name="Lara F."/>
            <person name="Munidasa M."/>
            <person name="Palculict T."/>
            <person name="Patil S."/>
            <person name="Pu L.-L."/>
            <person name="Saada N."/>
            <person name="Tang L."/>
            <person name="Weissenberger G."/>
            <person name="Zhu Y."/>
            <person name="Hemphill L."/>
            <person name="Shang Y."/>
            <person name="Youmans B."/>
            <person name="Ayvaz T."/>
            <person name="Ross M."/>
            <person name="Santibanez J."/>
            <person name="Aqrawi P."/>
            <person name="Gross S."/>
            <person name="Joshi V."/>
            <person name="Fowler G."/>
            <person name="Nazareth L."/>
            <person name="Reid J."/>
            <person name="Worley K."/>
            <person name="Petrosino J."/>
            <person name="Highlander S."/>
            <person name="Gibbs R."/>
            <person name="Gibbs R."/>
        </authorList>
    </citation>
    <scope>NUCLEOTIDE SEQUENCE [LARGE SCALE GENOMIC DNA]</scope>
    <source>
        <strain evidence="1 2">ATCC 11563</strain>
    </source>
</reference>
<organism evidence="1 2">
    <name type="scientific">Aerococcus viridans (strain ATCC 11563 / DSM 20340 / CCUG 4311 / JCM 20461 / NBRC 12219 / NCTC 8251 / M1)</name>
    <dbReference type="NCBI Taxonomy" id="655812"/>
    <lineage>
        <taxon>Bacteria</taxon>
        <taxon>Bacillati</taxon>
        <taxon>Bacillota</taxon>
        <taxon>Bacilli</taxon>
        <taxon>Lactobacillales</taxon>
        <taxon>Aerococcaceae</taxon>
        <taxon>Aerococcus</taxon>
    </lineage>
</organism>
<accession>A0ABN0A875</accession>
<evidence type="ECO:0008006" key="3">
    <source>
        <dbReference type="Google" id="ProtNLM"/>
    </source>
</evidence>
<comment type="caution">
    <text evidence="1">The sequence shown here is derived from an EMBL/GenBank/DDBJ whole genome shotgun (WGS) entry which is preliminary data.</text>
</comment>
<protein>
    <recommendedName>
        <fullName evidence="3">SHOCT domain-containing protein</fullName>
    </recommendedName>
</protein>
<dbReference type="Proteomes" id="UP000003764">
    <property type="component" value="Unassembled WGS sequence"/>
</dbReference>
<keyword evidence="2" id="KW-1185">Reference proteome</keyword>
<dbReference type="EMBL" id="ADNT01000085">
    <property type="protein sequence ID" value="EFG49411.1"/>
    <property type="molecule type" value="Genomic_DNA"/>
</dbReference>
<gene>
    <name evidence="1" type="ORF">HMPREF0061_1229</name>
</gene>
<evidence type="ECO:0000313" key="2">
    <source>
        <dbReference type="Proteomes" id="UP000003764"/>
    </source>
</evidence>